<dbReference type="InterPro" id="IPR039279">
    <property type="entry name" value="QRT3-like"/>
</dbReference>
<dbReference type="GO" id="GO:0004650">
    <property type="term" value="F:polygalacturonase activity"/>
    <property type="evidence" value="ECO:0007669"/>
    <property type="project" value="InterPro"/>
</dbReference>
<feature type="signal peptide" evidence="1">
    <location>
        <begin position="1"/>
        <end position="22"/>
    </location>
</feature>
<dbReference type="InterPro" id="IPR011050">
    <property type="entry name" value="Pectin_lyase_fold/virulence"/>
</dbReference>
<keyword evidence="1" id="KW-0732">Signal</keyword>
<accession>A0A6V7QBH8</accession>
<gene>
    <name evidence="2" type="ORF">CB5_LOCUS23539</name>
</gene>
<name>A0A6V7QBH8_ANACO</name>
<organism evidence="2">
    <name type="scientific">Ananas comosus var. bracteatus</name>
    <name type="common">red pineapple</name>
    <dbReference type="NCBI Taxonomy" id="296719"/>
    <lineage>
        <taxon>Eukaryota</taxon>
        <taxon>Viridiplantae</taxon>
        <taxon>Streptophyta</taxon>
        <taxon>Embryophyta</taxon>
        <taxon>Tracheophyta</taxon>
        <taxon>Spermatophyta</taxon>
        <taxon>Magnoliopsida</taxon>
        <taxon>Liliopsida</taxon>
        <taxon>Poales</taxon>
        <taxon>Bromeliaceae</taxon>
        <taxon>Bromelioideae</taxon>
        <taxon>Ananas</taxon>
    </lineage>
</organism>
<dbReference type="SMART" id="SM00710">
    <property type="entry name" value="PbH1"/>
    <property type="match status" value="4"/>
</dbReference>
<evidence type="ECO:0000256" key="1">
    <source>
        <dbReference type="SAM" id="SignalP"/>
    </source>
</evidence>
<feature type="chain" id="PRO_5028257507" evidence="1">
    <location>
        <begin position="23"/>
        <end position="481"/>
    </location>
</feature>
<dbReference type="SUPFAM" id="SSF51126">
    <property type="entry name" value="Pectin lyase-like"/>
    <property type="match status" value="1"/>
</dbReference>
<dbReference type="InterPro" id="IPR012334">
    <property type="entry name" value="Pectin_lyas_fold"/>
</dbReference>
<reference evidence="2" key="1">
    <citation type="submission" date="2020-07" db="EMBL/GenBank/DDBJ databases">
        <authorList>
            <person name="Lin J."/>
        </authorList>
    </citation>
    <scope>NUCLEOTIDE SEQUENCE</scope>
</reference>
<dbReference type="Gene3D" id="2.160.20.10">
    <property type="entry name" value="Single-stranded right-handed beta-helix, Pectin lyase-like"/>
    <property type="match status" value="1"/>
</dbReference>
<dbReference type="PANTHER" id="PTHR33928:SF7">
    <property type="entry name" value="POLYGALACTURONASE QRT3"/>
    <property type="match status" value="1"/>
</dbReference>
<dbReference type="FunFam" id="2.160.20.10:FF:000046">
    <property type="entry name" value="Polygalacturonase QRT3"/>
    <property type="match status" value="1"/>
</dbReference>
<dbReference type="EMBL" id="LR862134">
    <property type="protein sequence ID" value="CAD1840328.1"/>
    <property type="molecule type" value="Genomic_DNA"/>
</dbReference>
<dbReference type="PANTHER" id="PTHR33928">
    <property type="entry name" value="POLYGALACTURONASE QRT3"/>
    <property type="match status" value="1"/>
</dbReference>
<dbReference type="InterPro" id="IPR006626">
    <property type="entry name" value="PbH1"/>
</dbReference>
<proteinExistence type="predicted"/>
<sequence>MVGIKVLIVAGLLALLVMLVAAAADHAAAAAAAASAIGDSAQRRRNIAARRMESLAASFAAAKPPSSSQTGNLAASRSRVYHVTEYGADPTGVADSTSAIARAIADAFRPPTSSTLLSGIPDLGGAEVDLDGGVYVLTSPLSLPASGGGNFKIHSGSLRASDNFPTDRYLIELWASGSSSSSLYEFITLSGLMLDSNFRGGGVAVVNAIRTTIDNCYITHFTTDGIWVQNGHETFIRNSFLGQHITVGNDPGEKNFTGTGIKLMGNDNAVTDVVVFSAATGILVSGEANTLTGVHCYNKATGWGGTGIYLKTPSLSQTRITNCYLDYTGIVSEDPVLVHISSSFFLGDANVVLKSINGVVKGVNIVDNMFSGTGAGVDIVRLDGGFTTVEQVIVDRNVADGMTVRSTVAKASVAGNASTWTADFSPVLLFPDRIGHVQYSLLADSAFPYHALRNTSGNQVVVESNVVVPATVHVAVDQSGG</sequence>
<dbReference type="AlphaFoldDB" id="A0A6V7QBH8"/>
<evidence type="ECO:0000313" key="2">
    <source>
        <dbReference type="EMBL" id="CAD1840328.1"/>
    </source>
</evidence>
<protein>
    <submittedName>
        <fullName evidence="2">Uncharacterized protein</fullName>
    </submittedName>
</protein>